<feature type="transmembrane region" description="Helical" evidence="8">
    <location>
        <begin position="322"/>
        <end position="343"/>
    </location>
</feature>
<evidence type="ECO:0000256" key="5">
    <source>
        <dbReference type="ARBA" id="ARBA00022692"/>
    </source>
</evidence>
<evidence type="ECO:0000256" key="3">
    <source>
        <dbReference type="ARBA" id="ARBA00022676"/>
    </source>
</evidence>
<feature type="domain" description="Glycosyltransferase RgtA/B/C/D-like" evidence="9">
    <location>
        <begin position="91"/>
        <end position="251"/>
    </location>
</feature>
<accession>A0A327KVT2</accession>
<proteinExistence type="predicted"/>
<evidence type="ECO:0000256" key="2">
    <source>
        <dbReference type="ARBA" id="ARBA00022475"/>
    </source>
</evidence>
<reference evidence="10 11" key="1">
    <citation type="submission" date="2017-07" db="EMBL/GenBank/DDBJ databases">
        <title>Draft Genome Sequences of Select Purple Nonsulfur Bacteria.</title>
        <authorList>
            <person name="Lasarre B."/>
            <person name="Mckinlay J.B."/>
        </authorList>
    </citation>
    <scope>NUCLEOTIDE SEQUENCE [LARGE SCALE GENOMIC DNA]</scope>
    <source>
        <strain evidence="10 11">DSM 11907</strain>
    </source>
</reference>
<keyword evidence="7 8" id="KW-0472">Membrane</keyword>
<evidence type="ECO:0000256" key="8">
    <source>
        <dbReference type="SAM" id="Phobius"/>
    </source>
</evidence>
<evidence type="ECO:0000256" key="4">
    <source>
        <dbReference type="ARBA" id="ARBA00022679"/>
    </source>
</evidence>
<feature type="transmembrane region" description="Helical" evidence="8">
    <location>
        <begin position="112"/>
        <end position="133"/>
    </location>
</feature>
<protein>
    <recommendedName>
        <fullName evidence="9">Glycosyltransferase RgtA/B/C/D-like domain-containing protein</fullName>
    </recommendedName>
</protein>
<comment type="subcellular location">
    <subcellularLocation>
        <location evidence="1">Cell membrane</location>
        <topology evidence="1">Multi-pass membrane protein</topology>
    </subcellularLocation>
</comment>
<gene>
    <name evidence="10" type="ORF">CH338_00770</name>
</gene>
<dbReference type="Proteomes" id="UP000248863">
    <property type="component" value="Unassembled WGS sequence"/>
</dbReference>
<evidence type="ECO:0000313" key="11">
    <source>
        <dbReference type="Proteomes" id="UP000248863"/>
    </source>
</evidence>
<dbReference type="OrthoDB" id="7830024at2"/>
<name>A0A327KVT2_9BRAD</name>
<keyword evidence="5 8" id="KW-0812">Transmembrane</keyword>
<feature type="transmembrane region" description="Helical" evidence="8">
    <location>
        <begin position="281"/>
        <end position="302"/>
    </location>
</feature>
<feature type="transmembrane region" description="Helical" evidence="8">
    <location>
        <begin position="233"/>
        <end position="253"/>
    </location>
</feature>
<dbReference type="PANTHER" id="PTHR33908:SF9">
    <property type="entry name" value="BLL5595 PROTEIN"/>
    <property type="match status" value="1"/>
</dbReference>
<dbReference type="EMBL" id="NPEU01000003">
    <property type="protein sequence ID" value="RAI42196.1"/>
    <property type="molecule type" value="Genomic_DNA"/>
</dbReference>
<feature type="transmembrane region" description="Helical" evidence="8">
    <location>
        <begin position="46"/>
        <end position="65"/>
    </location>
</feature>
<keyword evidence="2" id="KW-1003">Cell membrane</keyword>
<comment type="caution">
    <text evidence="10">The sequence shown here is derived from an EMBL/GenBank/DDBJ whole genome shotgun (WGS) entry which is preliminary data.</text>
</comment>
<feature type="transmembrane region" description="Helical" evidence="8">
    <location>
        <begin position="189"/>
        <end position="221"/>
    </location>
</feature>
<keyword evidence="3" id="KW-0328">Glycosyltransferase</keyword>
<keyword evidence="11" id="KW-1185">Reference proteome</keyword>
<dbReference type="AlphaFoldDB" id="A0A327KVT2"/>
<organism evidence="10 11">
    <name type="scientific">Rhodoplanes elegans</name>
    <dbReference type="NCBI Taxonomy" id="29408"/>
    <lineage>
        <taxon>Bacteria</taxon>
        <taxon>Pseudomonadati</taxon>
        <taxon>Pseudomonadota</taxon>
        <taxon>Alphaproteobacteria</taxon>
        <taxon>Hyphomicrobiales</taxon>
        <taxon>Nitrobacteraceae</taxon>
        <taxon>Rhodoplanes</taxon>
    </lineage>
</organism>
<evidence type="ECO:0000256" key="7">
    <source>
        <dbReference type="ARBA" id="ARBA00023136"/>
    </source>
</evidence>
<evidence type="ECO:0000256" key="1">
    <source>
        <dbReference type="ARBA" id="ARBA00004651"/>
    </source>
</evidence>
<sequence length="540" mass="57703">MNLANLDAVRRDPDAAPSVGVSVATIRVAVRRGAALLLHPRVGPPLLAAIIVGYVALWTAVLTILKSAQTLHSDSTEAFAWGQTLAWGSGKHPPMVGWVARAWFSVFPTADWAFYALAMAVTGATIALIRLLAGEVVDRRRAVLATLLAMIYPILNVKGYKFNPDLLQLPFVVLVVWAYLMAAARRTILWGVVLGLAGAAAVMTKYWGAWSLIAIAVAALVRPDRVRLFRSPVPYVAVAVLALALAPHVAWLVEVDFTPFRYASHYVGLERLAAARQAQSATLHACALLLPVLVAGTVAVFLPRLSRVTAVTGESWARVRQLWVIVAVLAVGPIVAAVALPVWMKSDWTIPLFSMVPLAVVALPRLAVPLRAVARAAAIVMIVGLGALMVAPGLATIKVLREPDSMSPRLDRLAVIATTLWHDRTGTPLRVVVGDVEEVATVSFYSADHPTILSAGEPALTPWIAVEMLDRSGFVGICSAAAAACLDRIMALRPSAEQIVVTTERAAFGQTQPPDRWVVVLALPESDTGNDTRKGGVDAR</sequence>
<dbReference type="Pfam" id="PF13231">
    <property type="entry name" value="PMT_2"/>
    <property type="match status" value="1"/>
</dbReference>
<keyword evidence="6 8" id="KW-1133">Transmembrane helix</keyword>
<dbReference type="InterPro" id="IPR050297">
    <property type="entry name" value="LipidA_mod_glycosyltrf_83"/>
</dbReference>
<keyword evidence="4" id="KW-0808">Transferase</keyword>
<feature type="transmembrane region" description="Helical" evidence="8">
    <location>
        <begin position="166"/>
        <end position="182"/>
    </location>
</feature>
<evidence type="ECO:0000313" key="10">
    <source>
        <dbReference type="EMBL" id="RAI42196.1"/>
    </source>
</evidence>
<evidence type="ECO:0000259" key="9">
    <source>
        <dbReference type="Pfam" id="PF13231"/>
    </source>
</evidence>
<dbReference type="PANTHER" id="PTHR33908">
    <property type="entry name" value="MANNOSYLTRANSFERASE YKCB-RELATED"/>
    <property type="match status" value="1"/>
</dbReference>
<dbReference type="GO" id="GO:0016763">
    <property type="term" value="F:pentosyltransferase activity"/>
    <property type="evidence" value="ECO:0007669"/>
    <property type="project" value="TreeGrafter"/>
</dbReference>
<feature type="transmembrane region" description="Helical" evidence="8">
    <location>
        <begin position="350"/>
        <end position="368"/>
    </location>
</feature>
<feature type="transmembrane region" description="Helical" evidence="8">
    <location>
        <begin position="374"/>
        <end position="400"/>
    </location>
</feature>
<dbReference type="InterPro" id="IPR038731">
    <property type="entry name" value="RgtA/B/C-like"/>
</dbReference>
<dbReference type="GO" id="GO:0009103">
    <property type="term" value="P:lipopolysaccharide biosynthetic process"/>
    <property type="evidence" value="ECO:0007669"/>
    <property type="project" value="UniProtKB-ARBA"/>
</dbReference>
<dbReference type="GO" id="GO:0005886">
    <property type="term" value="C:plasma membrane"/>
    <property type="evidence" value="ECO:0007669"/>
    <property type="project" value="UniProtKB-SubCell"/>
</dbReference>
<evidence type="ECO:0000256" key="6">
    <source>
        <dbReference type="ARBA" id="ARBA00022989"/>
    </source>
</evidence>